<dbReference type="OrthoDB" id="8447154at2"/>
<organism evidence="1 2">
    <name type="scientific">Methylobacterium mesophilicum SR1.6/6</name>
    <dbReference type="NCBI Taxonomy" id="908290"/>
    <lineage>
        <taxon>Bacteria</taxon>
        <taxon>Pseudomonadati</taxon>
        <taxon>Pseudomonadota</taxon>
        <taxon>Alphaproteobacteria</taxon>
        <taxon>Hyphomicrobiales</taxon>
        <taxon>Methylobacteriaceae</taxon>
        <taxon>Methylobacterium</taxon>
    </lineage>
</organism>
<dbReference type="Proteomes" id="UP000012488">
    <property type="component" value="Chromosome"/>
</dbReference>
<protein>
    <recommendedName>
        <fullName evidence="3">Sulfotransferase domain-containing protein</fullName>
    </recommendedName>
</protein>
<dbReference type="KEGG" id="mmes:MMSR116_01480"/>
<sequence>MAFGERVHLVIHVGPHKTGTTSIQKMLLSQSSKEDCGFTYPLLCGDEIGQHTFAQSACSPERPACQRMLAVLKTVEGLCVLSSEELCYLPASGIRSLRDALPDARVTIAYYQRDILSLLQSWWQETVKHGSVRTLPDFAFGCVLAPSQLHLLVPDTLLKGWASFFGRDAIRIVRYDRVSDVAKQFASDFLALDLPAEALAFSNPSYDYIDCEMMRFWNRQGFWGSGVVQAPDYLDVRTEFAERSSAFTRNFSLNYSRSAFSTIEEMLISRWGDRIEGFDGGQLFEVRERLYSYIDPDVWAAHPALIDKMRAFALQNAAFSCPKR</sequence>
<evidence type="ECO:0000313" key="1">
    <source>
        <dbReference type="EMBL" id="QGY00727.1"/>
    </source>
</evidence>
<reference evidence="1 2" key="1">
    <citation type="journal article" date="2012" name="Genet. Mol. Biol.">
        <title>Analysis of 16S rRNA and mxaF genes revealing insights into Methylobacterium niche-specific plant association.</title>
        <authorList>
            <person name="Dourado M.N."/>
            <person name="Andreote F.D."/>
            <person name="Dini-Andreote F."/>
            <person name="Conti R."/>
            <person name="Araujo J.M."/>
            <person name="Araujo W.L."/>
        </authorList>
    </citation>
    <scope>NUCLEOTIDE SEQUENCE [LARGE SCALE GENOMIC DNA]</scope>
    <source>
        <strain evidence="1 2">SR1.6/6</strain>
    </source>
</reference>
<dbReference type="RefSeq" id="WP_158168491.1">
    <property type="nucleotide sequence ID" value="NZ_CP043538.1"/>
</dbReference>
<reference evidence="1 2" key="2">
    <citation type="journal article" date="2013" name="Genome Announc.">
        <title>Draft Genome Sequence of Methylobacterium mesophilicum Strain SR1.6/6, Isolated from Citrus sinensis.</title>
        <authorList>
            <person name="Marinho Almeida D."/>
            <person name="Dini-Andreote F."/>
            <person name="Camargo Neves A.A."/>
            <person name="Juca Ramos R.T."/>
            <person name="Andreote F.D."/>
            <person name="Carneiro A.R."/>
            <person name="Oliveira de Souza Lima A."/>
            <person name="Caracciolo Gomes de Sa P.H."/>
            <person name="Ribeiro Barbosa M.S."/>
            <person name="Araujo W.L."/>
            <person name="Silva A."/>
        </authorList>
    </citation>
    <scope>NUCLEOTIDE SEQUENCE [LARGE SCALE GENOMIC DNA]</scope>
    <source>
        <strain evidence="1 2">SR1.6/6</strain>
    </source>
</reference>
<dbReference type="Gene3D" id="3.40.50.300">
    <property type="entry name" value="P-loop containing nucleotide triphosphate hydrolases"/>
    <property type="match status" value="1"/>
</dbReference>
<accession>A0A6B9FBS6</accession>
<proteinExistence type="predicted"/>
<dbReference type="InterPro" id="IPR027417">
    <property type="entry name" value="P-loop_NTPase"/>
</dbReference>
<evidence type="ECO:0000313" key="2">
    <source>
        <dbReference type="Proteomes" id="UP000012488"/>
    </source>
</evidence>
<dbReference type="AlphaFoldDB" id="A0A6B9FBS6"/>
<dbReference type="SUPFAM" id="SSF52540">
    <property type="entry name" value="P-loop containing nucleoside triphosphate hydrolases"/>
    <property type="match status" value="1"/>
</dbReference>
<dbReference type="EMBL" id="CP043538">
    <property type="protein sequence ID" value="QGY00727.1"/>
    <property type="molecule type" value="Genomic_DNA"/>
</dbReference>
<gene>
    <name evidence="1" type="ORF">MMSR116_01480</name>
</gene>
<evidence type="ECO:0008006" key="3">
    <source>
        <dbReference type="Google" id="ProtNLM"/>
    </source>
</evidence>
<name>A0A6B9FBS6_9HYPH</name>